<comment type="caution">
    <text evidence="2">The sequence shown here is derived from an EMBL/GenBank/DDBJ whole genome shotgun (WGS) entry which is preliminary data.</text>
</comment>
<accession>A0AAW1NLS8</accession>
<dbReference type="Proteomes" id="UP001465755">
    <property type="component" value="Unassembled WGS sequence"/>
</dbReference>
<dbReference type="EMBL" id="JALJOQ010000290">
    <property type="protein sequence ID" value="KAK9785858.1"/>
    <property type="molecule type" value="Genomic_DNA"/>
</dbReference>
<evidence type="ECO:0000256" key="1">
    <source>
        <dbReference type="SAM" id="MobiDB-lite"/>
    </source>
</evidence>
<name>A0AAW1NLS8_9CHLO</name>
<evidence type="ECO:0000313" key="3">
    <source>
        <dbReference type="Proteomes" id="UP001465755"/>
    </source>
</evidence>
<keyword evidence="3" id="KW-1185">Reference proteome</keyword>
<organism evidence="2 3">
    <name type="scientific">Symbiochloris irregularis</name>
    <dbReference type="NCBI Taxonomy" id="706552"/>
    <lineage>
        <taxon>Eukaryota</taxon>
        <taxon>Viridiplantae</taxon>
        <taxon>Chlorophyta</taxon>
        <taxon>core chlorophytes</taxon>
        <taxon>Trebouxiophyceae</taxon>
        <taxon>Trebouxiales</taxon>
        <taxon>Trebouxiaceae</taxon>
        <taxon>Symbiochloris</taxon>
    </lineage>
</organism>
<feature type="region of interest" description="Disordered" evidence="1">
    <location>
        <begin position="57"/>
        <end position="123"/>
    </location>
</feature>
<evidence type="ECO:0000313" key="2">
    <source>
        <dbReference type="EMBL" id="KAK9785858.1"/>
    </source>
</evidence>
<proteinExistence type="predicted"/>
<sequence length="169" mass="18897">MRVLAASLTPWQTHQLRQAAQVGRRHIKVKELCHKLDMPRSDVLHWLRTHESTAPLDAAVRPKELGHNSWGKPLPVQQSAQQAPLPPQPFASEAAPQKSTRTDSADGEQLQGPEAAGRARPRLTRQAIKTLDAVLALEAWPSKEVLSEISLVHNVPRQEVLNYVKMQRN</sequence>
<dbReference type="AlphaFoldDB" id="A0AAW1NLS8"/>
<feature type="compositionally biased region" description="Low complexity" evidence="1">
    <location>
        <begin position="73"/>
        <end position="83"/>
    </location>
</feature>
<reference evidence="2 3" key="1">
    <citation type="journal article" date="2024" name="Nat. Commun.">
        <title>Phylogenomics reveals the evolutionary origins of lichenization in chlorophyte algae.</title>
        <authorList>
            <person name="Puginier C."/>
            <person name="Libourel C."/>
            <person name="Otte J."/>
            <person name="Skaloud P."/>
            <person name="Haon M."/>
            <person name="Grisel S."/>
            <person name="Petersen M."/>
            <person name="Berrin J.G."/>
            <person name="Delaux P.M."/>
            <person name="Dal Grande F."/>
            <person name="Keller J."/>
        </authorList>
    </citation>
    <scope>NUCLEOTIDE SEQUENCE [LARGE SCALE GENOMIC DNA]</scope>
    <source>
        <strain evidence="2 3">SAG 2036</strain>
    </source>
</reference>
<gene>
    <name evidence="2" type="ORF">WJX73_009210</name>
</gene>
<protein>
    <submittedName>
        <fullName evidence="2">Uncharacterized protein</fullName>
    </submittedName>
</protein>